<dbReference type="InterPro" id="IPR004993">
    <property type="entry name" value="GH3"/>
</dbReference>
<dbReference type="STRING" id="1121324.CLIT_2c02290"/>
<protein>
    <submittedName>
        <fullName evidence="3">Putative auxin-responsive-like protein</fullName>
    </submittedName>
</protein>
<keyword evidence="4" id="KW-1185">Reference proteome</keyword>
<dbReference type="InterPro" id="IPR055378">
    <property type="entry name" value="GH3_C"/>
</dbReference>
<dbReference type="AlphaFoldDB" id="A0A069RIN6"/>
<dbReference type="GO" id="GO:0016881">
    <property type="term" value="F:acid-amino acid ligase activity"/>
    <property type="evidence" value="ECO:0007669"/>
    <property type="project" value="TreeGrafter"/>
</dbReference>
<dbReference type="EMBL" id="JJMM01000002">
    <property type="protein sequence ID" value="KDR96623.1"/>
    <property type="molecule type" value="Genomic_DNA"/>
</dbReference>
<dbReference type="Proteomes" id="UP000027946">
    <property type="component" value="Unassembled WGS sequence"/>
</dbReference>
<evidence type="ECO:0000313" key="3">
    <source>
        <dbReference type="EMBL" id="KDR96623.1"/>
    </source>
</evidence>
<comment type="caution">
    <text evidence="3">The sequence shown here is derived from an EMBL/GenBank/DDBJ whole genome shotgun (WGS) entry which is preliminary data.</text>
</comment>
<feature type="domain" description="GH3 middle" evidence="1">
    <location>
        <begin position="355"/>
        <end position="428"/>
    </location>
</feature>
<dbReference type="OrthoDB" id="614636at2"/>
<evidence type="ECO:0000259" key="1">
    <source>
        <dbReference type="Pfam" id="PF23571"/>
    </source>
</evidence>
<reference evidence="3 4" key="1">
    <citation type="submission" date="2014-03" db="EMBL/GenBank/DDBJ databases">
        <title>Genome sequence of Clostridium litorale W6, DSM 5388.</title>
        <authorList>
            <person name="Poehlein A."/>
            <person name="Jagirdar A."/>
            <person name="Khonsari B."/>
            <person name="Chibani C.M."/>
            <person name="Gutierrez Gutierrez D.A."/>
            <person name="Davydova E."/>
            <person name="Alghaithi H.S."/>
            <person name="Nair K.P."/>
            <person name="Dhamotharan K."/>
            <person name="Chandran L."/>
            <person name="G W."/>
            <person name="Daniel R."/>
        </authorList>
    </citation>
    <scope>NUCLEOTIDE SEQUENCE [LARGE SCALE GENOMIC DNA]</scope>
    <source>
        <strain evidence="3 4">W6</strain>
    </source>
</reference>
<evidence type="ECO:0000259" key="2">
    <source>
        <dbReference type="Pfam" id="PF23572"/>
    </source>
</evidence>
<evidence type="ECO:0000313" key="4">
    <source>
        <dbReference type="Proteomes" id="UP000027946"/>
    </source>
</evidence>
<dbReference type="PANTHER" id="PTHR31901:SF9">
    <property type="entry name" value="GH3 DOMAIN-CONTAINING PROTEIN"/>
    <property type="match status" value="1"/>
</dbReference>
<organism evidence="3 4">
    <name type="scientific">Peptoclostridium litorale DSM 5388</name>
    <dbReference type="NCBI Taxonomy" id="1121324"/>
    <lineage>
        <taxon>Bacteria</taxon>
        <taxon>Bacillati</taxon>
        <taxon>Bacillota</taxon>
        <taxon>Clostridia</taxon>
        <taxon>Peptostreptococcales</taxon>
        <taxon>Peptoclostridiaceae</taxon>
        <taxon>Peptoclostridium</taxon>
    </lineage>
</organism>
<sequence>MSNPIISIANRILLLLYSKKSIGFHNATGNVENVQEHLIKKVIKKNQDSLFGKSHDFKNIRSINEYRALVPIRTYDDFLPYVKKIENGIERVLTAEKVLRFEESSGTSSASKLIPYTHSLKNEFLRGIAPWIYDLYSFNKGLVNGKSYWSITPVKLSSGKSHGKTPIGFEEDSQYFGFLEKFFLSLIFAVPKELIHVHDISSFRYITLLFLLNEKSLSLISIWNPTFLILLLDAFKTHSCSLVADLEAGTINPPGKIQPDIHKILSKKLKPNPKRASEISSILKKWECSCPRDADSIYEEIWPNLQVISCWTDANAAIYTNQLKALFPNVFIQGKGLLSTEGFISLPLVGHEGCMLSIRSHFFEFLRYDVKSGQVDDYNTVLAHELEIGQIYSVIISTGGGFYRYRLMDLIQVLGFTKGCPRVRFVGKEGNISDYFGEKLNEYHVHRVFKSIFDKYEISPSFYMMAPESDIENSKYYYSAFIELEDGESKAFSSSLNSAAKEFEKQLNENFHYKYCRALGQLEHLRLYILKEKPANGKSAIEIYTDVCRLLGQREGNVKPVALHKKAVWLEQFKELIYKEEEASK</sequence>
<gene>
    <name evidence="3" type="ORF">CLIT_2c02290</name>
</gene>
<accession>A0A069RIN6</accession>
<dbReference type="InterPro" id="IPR055377">
    <property type="entry name" value="GH3_M"/>
</dbReference>
<dbReference type="RefSeq" id="WP_052635861.1">
    <property type="nucleotide sequence ID" value="NZ_FSRH01000001.1"/>
</dbReference>
<feature type="domain" description="GH3 C-terminal" evidence="2">
    <location>
        <begin position="457"/>
        <end position="532"/>
    </location>
</feature>
<proteinExistence type="predicted"/>
<dbReference type="Pfam" id="PF03321">
    <property type="entry name" value="GH3"/>
    <property type="match status" value="1"/>
</dbReference>
<dbReference type="PANTHER" id="PTHR31901">
    <property type="entry name" value="GH3 DOMAIN-CONTAINING PROTEIN"/>
    <property type="match status" value="1"/>
</dbReference>
<name>A0A069RIN6_PEPLI</name>
<dbReference type="eggNOG" id="COG0318">
    <property type="taxonomic scope" value="Bacteria"/>
</dbReference>
<dbReference type="GO" id="GO:0005737">
    <property type="term" value="C:cytoplasm"/>
    <property type="evidence" value="ECO:0007669"/>
    <property type="project" value="TreeGrafter"/>
</dbReference>
<dbReference type="Pfam" id="PF23572">
    <property type="entry name" value="GH3_C"/>
    <property type="match status" value="1"/>
</dbReference>
<dbReference type="Pfam" id="PF23571">
    <property type="entry name" value="GH3_M"/>
    <property type="match status" value="1"/>
</dbReference>